<protein>
    <submittedName>
        <fullName evidence="4">Sirohydrochlorin cobaltochelatase</fullName>
    </submittedName>
</protein>
<proteinExistence type="predicted"/>
<feature type="region of interest" description="Disordered" evidence="3">
    <location>
        <begin position="278"/>
        <end position="317"/>
    </location>
</feature>
<dbReference type="CDD" id="cd03414">
    <property type="entry name" value="CbiX_SirB_C"/>
    <property type="match status" value="1"/>
</dbReference>
<dbReference type="Pfam" id="PF01903">
    <property type="entry name" value="CbiX"/>
    <property type="match status" value="2"/>
</dbReference>
<comment type="caution">
    <text evidence="4">The sequence shown here is derived from an EMBL/GenBank/DDBJ whole genome shotgun (WGS) entry which is preliminary data.</text>
</comment>
<keyword evidence="5" id="KW-1185">Reference proteome</keyword>
<dbReference type="CDD" id="cd03416">
    <property type="entry name" value="CbiX_SirB_N"/>
    <property type="match status" value="1"/>
</dbReference>
<organism evidence="4 5">
    <name type="scientific">Tumebacillus permanentifrigoris</name>
    <dbReference type="NCBI Taxonomy" id="378543"/>
    <lineage>
        <taxon>Bacteria</taxon>
        <taxon>Bacillati</taxon>
        <taxon>Bacillota</taxon>
        <taxon>Bacilli</taxon>
        <taxon>Bacillales</taxon>
        <taxon>Alicyclobacillaceae</taxon>
        <taxon>Tumebacillus</taxon>
    </lineage>
</organism>
<dbReference type="InterPro" id="IPR002762">
    <property type="entry name" value="CbiX-like"/>
</dbReference>
<dbReference type="Proteomes" id="UP000245634">
    <property type="component" value="Unassembled WGS sequence"/>
</dbReference>
<dbReference type="Gene3D" id="3.40.50.1400">
    <property type="match status" value="2"/>
</dbReference>
<evidence type="ECO:0000256" key="1">
    <source>
        <dbReference type="ARBA" id="ARBA00022723"/>
    </source>
</evidence>
<dbReference type="EMBL" id="QGGL01000004">
    <property type="protein sequence ID" value="PWK14834.1"/>
    <property type="molecule type" value="Genomic_DNA"/>
</dbReference>
<keyword evidence="2" id="KW-0456">Lyase</keyword>
<accession>A0A316DF17</accession>
<dbReference type="InterPro" id="IPR050963">
    <property type="entry name" value="Sirohydro_Cobaltochel/CbiX"/>
</dbReference>
<dbReference type="PANTHER" id="PTHR33542:SF3">
    <property type="entry name" value="SIROHYDROCHLORIN FERROCHELATASE, CHLOROPLASTIC"/>
    <property type="match status" value="1"/>
</dbReference>
<evidence type="ECO:0000313" key="4">
    <source>
        <dbReference type="EMBL" id="PWK14834.1"/>
    </source>
</evidence>
<evidence type="ECO:0000256" key="2">
    <source>
        <dbReference type="ARBA" id="ARBA00023239"/>
    </source>
</evidence>
<evidence type="ECO:0000256" key="3">
    <source>
        <dbReference type="SAM" id="MobiDB-lite"/>
    </source>
</evidence>
<keyword evidence="1" id="KW-0479">Metal-binding</keyword>
<gene>
    <name evidence="4" type="ORF">C7459_10431</name>
</gene>
<name>A0A316DF17_9BACL</name>
<feature type="compositionally biased region" description="Basic and acidic residues" evidence="3">
    <location>
        <begin position="278"/>
        <end position="307"/>
    </location>
</feature>
<reference evidence="4 5" key="1">
    <citation type="submission" date="2018-05" db="EMBL/GenBank/DDBJ databases">
        <title>Genomic Encyclopedia of Type Strains, Phase IV (KMG-IV): sequencing the most valuable type-strain genomes for metagenomic binning, comparative biology and taxonomic classification.</title>
        <authorList>
            <person name="Goeker M."/>
        </authorList>
    </citation>
    <scope>NUCLEOTIDE SEQUENCE [LARGE SCALE GENOMIC DNA]</scope>
    <source>
        <strain evidence="4 5">DSM 18773</strain>
    </source>
</reference>
<dbReference type="SUPFAM" id="SSF53800">
    <property type="entry name" value="Chelatase"/>
    <property type="match status" value="1"/>
</dbReference>
<evidence type="ECO:0000313" key="5">
    <source>
        <dbReference type="Proteomes" id="UP000245634"/>
    </source>
</evidence>
<sequence>MQDMSHAILLVGHGSRVQEGNQQLLAFAGRVQERLGSKYPVIETCFLELTTPTIAQGIAACIVRGATRVTLVPIILFGAGHSKIHIPHAIDVAREQYPSVEFSYGKPLGVHPKALEILTARLEEAGLSLELAGEARTEDAILIVGRGSSDPDANSDLFKVSRLLWERTPVKFVETCYIGVTEPNFEDGLKRCIALGAKRVYILPYFLFTGVLIQRIEGFMEPFSLTYPDVELKLAEYFGFHDALIELIEERAEEAAQGEVKMNCDHCQFRLAAMDEHHHHHDHDHSHHHEGEHGHHDHEHHDHEHADSLIPAKGVTR</sequence>
<dbReference type="PANTHER" id="PTHR33542">
    <property type="entry name" value="SIROHYDROCHLORIN FERROCHELATASE, CHLOROPLASTIC"/>
    <property type="match status" value="1"/>
</dbReference>
<dbReference type="GO" id="GO:0046872">
    <property type="term" value="F:metal ion binding"/>
    <property type="evidence" value="ECO:0007669"/>
    <property type="project" value="UniProtKB-KW"/>
</dbReference>
<dbReference type="GO" id="GO:0016829">
    <property type="term" value="F:lyase activity"/>
    <property type="evidence" value="ECO:0007669"/>
    <property type="project" value="UniProtKB-KW"/>
</dbReference>
<dbReference type="AlphaFoldDB" id="A0A316DF17"/>